<comment type="caution">
    <text evidence="4">The sequence shown here is derived from an EMBL/GenBank/DDBJ whole genome shotgun (WGS) entry which is preliminary data.</text>
</comment>
<keyword evidence="5" id="KW-1185">Reference proteome</keyword>
<feature type="domain" description="DUF1214" evidence="2">
    <location>
        <begin position="249"/>
        <end position="336"/>
    </location>
</feature>
<dbReference type="PANTHER" id="PTHR36509:SF2">
    <property type="entry name" value="BLL3101 PROTEIN"/>
    <property type="match status" value="1"/>
</dbReference>
<dbReference type="RefSeq" id="WP_119911486.1">
    <property type="nucleotide sequence ID" value="NZ_QZCH01000020.1"/>
</dbReference>
<protein>
    <submittedName>
        <fullName evidence="4">DUF1254 domain-containing protein</fullName>
    </submittedName>
</protein>
<proteinExistence type="predicted"/>
<dbReference type="AlphaFoldDB" id="A0A418YC90"/>
<dbReference type="Pfam" id="PF06742">
    <property type="entry name" value="DUF1214"/>
    <property type="match status" value="1"/>
</dbReference>
<dbReference type="Gene3D" id="2.60.120.1600">
    <property type="match status" value="1"/>
</dbReference>
<sequence length="353" mass="39548">MKKLIPLTILAATIFTSSAMAEEVEKVSKFFAEDGILTTEANYPIHETSRQMLLKQELVGVNNFKHDRVLTPTDNQPVVRMNRDTYYSVVIVDVSEGATITLPEIPEGAYMSMQVISEDHRPQPMKYGSGTYYLSTHTGSHVYIIVRTDATLPLEQVHAIQDGMSVDAKSAKAFKAEQVNKASFYETELNLKKQAPALMKEDPTRFTYGMFTSPEDASKELFVQKKYEVGTALGWGGAQIDDNIYELTKQFDKKKCYQATFEDPQDLAFWSFTVYDATGRMFNDLANINGDVAEQNKDGTYTISLGCGEEAPNNLPIAEGNKTDTFNIVIRHYMPSNAVIKGLRLEPLVKEVK</sequence>
<keyword evidence="1" id="KW-0732">Signal</keyword>
<dbReference type="SUPFAM" id="SSF160935">
    <property type="entry name" value="VPA0735-like"/>
    <property type="match status" value="1"/>
</dbReference>
<reference evidence="4 5" key="2">
    <citation type="submission" date="2019-01" db="EMBL/GenBank/DDBJ databases">
        <title>Motilimonas pumilus sp. nov., isolated from the gut of sea cucumber (Apostichopus japonicus).</title>
        <authorList>
            <person name="Wang F.-Q."/>
            <person name="Ren L.-H."/>
            <person name="Lin Y.-W."/>
            <person name="Sun G.-H."/>
            <person name="Du Z.-J."/>
            <person name="Zhao J.-X."/>
            <person name="Liu X.-J."/>
            <person name="Liu L.-J."/>
        </authorList>
    </citation>
    <scope>NUCLEOTIDE SEQUENCE [LARGE SCALE GENOMIC DNA]</scope>
    <source>
        <strain evidence="4 5">PLHSC7-2</strain>
    </source>
</reference>
<dbReference type="OrthoDB" id="547269at2"/>
<dbReference type="InterPro" id="IPR010679">
    <property type="entry name" value="DUF1254"/>
</dbReference>
<organism evidence="4 5">
    <name type="scientific">Motilimonas pumila</name>
    <dbReference type="NCBI Taxonomy" id="2303987"/>
    <lineage>
        <taxon>Bacteria</taxon>
        <taxon>Pseudomonadati</taxon>
        <taxon>Pseudomonadota</taxon>
        <taxon>Gammaproteobacteria</taxon>
        <taxon>Alteromonadales</taxon>
        <taxon>Alteromonadales genera incertae sedis</taxon>
        <taxon>Motilimonas</taxon>
    </lineage>
</organism>
<feature type="chain" id="PRO_5019498286" evidence="1">
    <location>
        <begin position="22"/>
        <end position="353"/>
    </location>
</feature>
<evidence type="ECO:0000313" key="5">
    <source>
        <dbReference type="Proteomes" id="UP000283255"/>
    </source>
</evidence>
<dbReference type="InterPro" id="IPR010621">
    <property type="entry name" value="DUF1214"/>
</dbReference>
<accession>A0A418YC90</accession>
<dbReference type="Pfam" id="PF06863">
    <property type="entry name" value="DUF1254"/>
    <property type="match status" value="1"/>
</dbReference>
<feature type="domain" description="DUF1254" evidence="3">
    <location>
        <begin position="61"/>
        <end position="149"/>
    </location>
</feature>
<evidence type="ECO:0000313" key="4">
    <source>
        <dbReference type="EMBL" id="RJG42134.1"/>
    </source>
</evidence>
<dbReference type="EMBL" id="QZCH01000020">
    <property type="protein sequence ID" value="RJG42134.1"/>
    <property type="molecule type" value="Genomic_DNA"/>
</dbReference>
<reference evidence="4 5" key="1">
    <citation type="submission" date="2018-09" db="EMBL/GenBank/DDBJ databases">
        <authorList>
            <person name="Wang F."/>
        </authorList>
    </citation>
    <scope>NUCLEOTIDE SEQUENCE [LARGE SCALE GENOMIC DNA]</scope>
    <source>
        <strain evidence="4 5">PLHSC7-2</strain>
    </source>
</reference>
<evidence type="ECO:0000259" key="2">
    <source>
        <dbReference type="Pfam" id="PF06742"/>
    </source>
</evidence>
<name>A0A418YC90_9GAMM</name>
<feature type="signal peptide" evidence="1">
    <location>
        <begin position="1"/>
        <end position="21"/>
    </location>
</feature>
<dbReference type="Proteomes" id="UP000283255">
    <property type="component" value="Unassembled WGS sequence"/>
</dbReference>
<evidence type="ECO:0000256" key="1">
    <source>
        <dbReference type="SAM" id="SignalP"/>
    </source>
</evidence>
<gene>
    <name evidence="4" type="ORF">D1Z90_14410</name>
</gene>
<evidence type="ECO:0000259" key="3">
    <source>
        <dbReference type="Pfam" id="PF06863"/>
    </source>
</evidence>
<dbReference type="PANTHER" id="PTHR36509">
    <property type="entry name" value="BLL3101 PROTEIN"/>
    <property type="match status" value="1"/>
</dbReference>